<name>A0AAD3T1T6_NEPGR</name>
<dbReference type="Proteomes" id="UP001279734">
    <property type="component" value="Unassembled WGS sequence"/>
</dbReference>
<evidence type="ECO:0000313" key="1">
    <source>
        <dbReference type="EMBL" id="GMH21159.1"/>
    </source>
</evidence>
<comment type="caution">
    <text evidence="1">The sequence shown here is derived from an EMBL/GenBank/DDBJ whole genome shotgun (WGS) entry which is preliminary data.</text>
</comment>
<evidence type="ECO:0000313" key="2">
    <source>
        <dbReference type="Proteomes" id="UP001279734"/>
    </source>
</evidence>
<keyword evidence="2" id="KW-1185">Reference proteome</keyword>
<organism evidence="1 2">
    <name type="scientific">Nepenthes gracilis</name>
    <name type="common">Slender pitcher plant</name>
    <dbReference type="NCBI Taxonomy" id="150966"/>
    <lineage>
        <taxon>Eukaryota</taxon>
        <taxon>Viridiplantae</taxon>
        <taxon>Streptophyta</taxon>
        <taxon>Embryophyta</taxon>
        <taxon>Tracheophyta</taxon>
        <taxon>Spermatophyta</taxon>
        <taxon>Magnoliopsida</taxon>
        <taxon>eudicotyledons</taxon>
        <taxon>Gunneridae</taxon>
        <taxon>Pentapetalae</taxon>
        <taxon>Caryophyllales</taxon>
        <taxon>Nepenthaceae</taxon>
        <taxon>Nepenthes</taxon>
    </lineage>
</organism>
<dbReference type="AlphaFoldDB" id="A0AAD3T1T6"/>
<accession>A0AAD3T1T6</accession>
<proteinExistence type="predicted"/>
<dbReference type="EMBL" id="BSYO01000022">
    <property type="protein sequence ID" value="GMH21159.1"/>
    <property type="molecule type" value="Genomic_DNA"/>
</dbReference>
<reference evidence="1" key="1">
    <citation type="submission" date="2023-05" db="EMBL/GenBank/DDBJ databases">
        <title>Nepenthes gracilis genome sequencing.</title>
        <authorList>
            <person name="Fukushima K."/>
        </authorList>
    </citation>
    <scope>NUCLEOTIDE SEQUENCE</scope>
    <source>
        <strain evidence="1">SING2019-196</strain>
    </source>
</reference>
<gene>
    <name evidence="1" type="ORF">Nepgr_023001</name>
</gene>
<sequence length="119" mass="13111">MKHHFSSQGKANSILSIGPPLIQKDCSMLKLKHQAATEPGNSQQTGTSTYIMPSSRYKKLTPASKPSSYPCFSNPKQHKAIICSEADHDEHFSFAGGFALRPYACRVPLLMQELSAEFP</sequence>
<protein>
    <submittedName>
        <fullName evidence="1">Uncharacterized protein</fullName>
    </submittedName>
</protein>